<dbReference type="EMBL" id="JNOC01000015">
    <property type="protein sequence ID" value="KPH56397.1"/>
    <property type="molecule type" value="Genomic_DNA"/>
</dbReference>
<dbReference type="RefSeq" id="WP_054197503.1">
    <property type="nucleotide sequence ID" value="NZ_JNOC01000015.1"/>
</dbReference>
<dbReference type="InterPro" id="IPR010183">
    <property type="entry name" value="Phage_lambda_Bet"/>
</dbReference>
<comment type="caution">
    <text evidence="1">The sequence shown here is derived from an EMBL/GenBank/DDBJ whole genome shotgun (WGS) entry which is preliminary data.</text>
</comment>
<dbReference type="STRING" id="35818.HPU229336_06395"/>
<dbReference type="Proteomes" id="UP000037997">
    <property type="component" value="Unassembled WGS sequence"/>
</dbReference>
<name>A0A0N1ECS3_9HELI</name>
<proteinExistence type="predicted"/>
<evidence type="ECO:0000313" key="2">
    <source>
        <dbReference type="Proteomes" id="UP000037997"/>
    </source>
</evidence>
<accession>A0A0N1ECS3</accession>
<organism evidence="1 2">
    <name type="scientific">Helicobacter pullorum</name>
    <dbReference type="NCBI Taxonomy" id="35818"/>
    <lineage>
        <taxon>Bacteria</taxon>
        <taxon>Pseudomonadati</taxon>
        <taxon>Campylobacterota</taxon>
        <taxon>Epsilonproteobacteria</taxon>
        <taxon>Campylobacterales</taxon>
        <taxon>Helicobacteraceae</taxon>
        <taxon>Helicobacter</taxon>
    </lineage>
</organism>
<evidence type="ECO:0000313" key="1">
    <source>
        <dbReference type="EMBL" id="KPH56397.1"/>
    </source>
</evidence>
<reference evidence="1 2" key="1">
    <citation type="submission" date="2014-06" db="EMBL/GenBank/DDBJ databases">
        <title>Helicobacter pullorum isolates in fresh chicken meat - phenotypic and genotypic features.</title>
        <authorList>
            <person name="Borges V."/>
            <person name="Santos A."/>
            <person name="Correia C.B."/>
            <person name="Saraiva M."/>
            <person name="Menard A."/>
            <person name="Vieira L."/>
            <person name="Sampaio D.A."/>
            <person name="Gomes J.P."/>
            <person name="Oleastro M."/>
        </authorList>
    </citation>
    <scope>NUCLEOTIDE SEQUENCE [LARGE SCALE GENOMIC DNA]</scope>
    <source>
        <strain evidence="1 2">229334/12</strain>
    </source>
</reference>
<dbReference type="InterPro" id="IPR018330">
    <property type="entry name" value="RecT_fam"/>
</dbReference>
<sequence>MNTHLTTNNTNKSLSTTSALDLEFIKKQFFPIGATAQDMEYCLKVANIYELNPITREIFFVERNAKINGQWVTKVDPLVSRDGLLSIAHKSSKFGGIKSESFLKETPILVNGQWEVKKDLCAIAQVYRTDTKEVFSSEVYYSEYVQKTKQGEITKFWAEKPNTMLKKVAESQALRKAFNINGMYIPEEIGVVNSVGGGSENLGDIDIVIADYESIEAEIPESFNDVEVPNNLKMELKAIEALGLKAIEKYGFLKIEGNTFKKEKQIQTLGFSLHTSADGEKIWVKKIA</sequence>
<dbReference type="PATRIC" id="fig|35818.11.peg.260"/>
<dbReference type="Pfam" id="PF03837">
    <property type="entry name" value="RecT"/>
    <property type="match status" value="1"/>
</dbReference>
<dbReference type="GO" id="GO:0006310">
    <property type="term" value="P:DNA recombination"/>
    <property type="evidence" value="ECO:0007669"/>
    <property type="project" value="InterPro"/>
</dbReference>
<dbReference type="AlphaFoldDB" id="A0A0N1ECS3"/>
<protein>
    <recommendedName>
        <fullName evidence="3">Phage recombination protein Bet</fullName>
    </recommendedName>
</protein>
<gene>
    <name evidence="1" type="ORF">HPU229334_01330</name>
</gene>
<dbReference type="GO" id="GO:0003677">
    <property type="term" value="F:DNA binding"/>
    <property type="evidence" value="ECO:0007669"/>
    <property type="project" value="InterPro"/>
</dbReference>
<dbReference type="NCBIfam" id="TIGR01913">
    <property type="entry name" value="bet_lambda"/>
    <property type="match status" value="1"/>
</dbReference>
<evidence type="ECO:0008006" key="3">
    <source>
        <dbReference type="Google" id="ProtNLM"/>
    </source>
</evidence>